<feature type="region of interest" description="Disordered" evidence="1">
    <location>
        <begin position="145"/>
        <end position="269"/>
    </location>
</feature>
<feature type="compositionally biased region" description="Low complexity" evidence="1">
    <location>
        <begin position="161"/>
        <end position="185"/>
    </location>
</feature>
<dbReference type="EnsemblPlants" id="AET1Gv20565400.4">
    <property type="protein sequence ID" value="AET1Gv20565400.4"/>
    <property type="gene ID" value="AET1Gv20565400"/>
</dbReference>
<name>A0A452YY10_AEGTS</name>
<accession>A0A452YY10</accession>
<protein>
    <submittedName>
        <fullName evidence="2">Uncharacterized protein</fullName>
    </submittedName>
</protein>
<evidence type="ECO:0000256" key="1">
    <source>
        <dbReference type="SAM" id="MobiDB-lite"/>
    </source>
</evidence>
<organism evidence="2 3">
    <name type="scientific">Aegilops tauschii subsp. strangulata</name>
    <name type="common">Goatgrass</name>
    <dbReference type="NCBI Taxonomy" id="200361"/>
    <lineage>
        <taxon>Eukaryota</taxon>
        <taxon>Viridiplantae</taxon>
        <taxon>Streptophyta</taxon>
        <taxon>Embryophyta</taxon>
        <taxon>Tracheophyta</taxon>
        <taxon>Spermatophyta</taxon>
        <taxon>Magnoliopsida</taxon>
        <taxon>Liliopsida</taxon>
        <taxon>Poales</taxon>
        <taxon>Poaceae</taxon>
        <taxon>BOP clade</taxon>
        <taxon>Pooideae</taxon>
        <taxon>Triticodae</taxon>
        <taxon>Triticeae</taxon>
        <taxon>Triticinae</taxon>
        <taxon>Aegilops</taxon>
    </lineage>
</organism>
<evidence type="ECO:0000313" key="3">
    <source>
        <dbReference type="Proteomes" id="UP000015105"/>
    </source>
</evidence>
<evidence type="ECO:0000313" key="2">
    <source>
        <dbReference type="EnsemblPlants" id="AET1Gv20565400.4"/>
    </source>
</evidence>
<keyword evidence="3" id="KW-1185">Reference proteome</keyword>
<dbReference type="AlphaFoldDB" id="A0A452YY10"/>
<reference evidence="3" key="2">
    <citation type="journal article" date="2017" name="Nat. Plants">
        <title>The Aegilops tauschii genome reveals multiple impacts of transposons.</title>
        <authorList>
            <person name="Zhao G."/>
            <person name="Zou C."/>
            <person name="Li K."/>
            <person name="Wang K."/>
            <person name="Li T."/>
            <person name="Gao L."/>
            <person name="Zhang X."/>
            <person name="Wang H."/>
            <person name="Yang Z."/>
            <person name="Liu X."/>
            <person name="Jiang W."/>
            <person name="Mao L."/>
            <person name="Kong X."/>
            <person name="Jiao Y."/>
            <person name="Jia J."/>
        </authorList>
    </citation>
    <scope>NUCLEOTIDE SEQUENCE [LARGE SCALE GENOMIC DNA]</scope>
    <source>
        <strain evidence="3">cv. AL8/78</strain>
    </source>
</reference>
<proteinExistence type="predicted"/>
<feature type="compositionally biased region" description="Pro residues" evidence="1">
    <location>
        <begin position="204"/>
        <end position="220"/>
    </location>
</feature>
<dbReference type="Proteomes" id="UP000015105">
    <property type="component" value="Chromosome 1D"/>
</dbReference>
<reference evidence="3" key="1">
    <citation type="journal article" date="2014" name="Science">
        <title>Ancient hybridizations among the ancestral genomes of bread wheat.</title>
        <authorList>
            <consortium name="International Wheat Genome Sequencing Consortium,"/>
            <person name="Marcussen T."/>
            <person name="Sandve S.R."/>
            <person name="Heier L."/>
            <person name="Spannagl M."/>
            <person name="Pfeifer M."/>
            <person name="Jakobsen K.S."/>
            <person name="Wulff B.B."/>
            <person name="Steuernagel B."/>
            <person name="Mayer K.F."/>
            <person name="Olsen O.A."/>
        </authorList>
    </citation>
    <scope>NUCLEOTIDE SEQUENCE [LARGE SCALE GENOMIC DNA]</scope>
    <source>
        <strain evidence="3">cv. AL8/78</strain>
    </source>
</reference>
<sequence>RYQSPAQLVCISTRCGTNRLNSLSLLLLPRRSVLQRYIRRNQSFHELLHFVHYPQLAGNSAVELVRTPLMGKKRAVAATTRTPVFPFPAAAGETEPPHHFSDYGFDPQLLRFSQLVSLLLISQSHVNFSVSQSLKLALLLQSLSPTRSVTSSHRHRRRLSTRGSSSRSPSPRSTSTRSTMASSAAAGGGALRPLRRSSSSSAPRPSPAPPLGLPAQPRRPPAVLLLRSPPGHSTSPMTEATTTPRGARAGRRPCVPITWPPPSSALPRSEFRMSASGTSISVAAPQEREGLLRRCLSTS</sequence>
<reference evidence="2" key="5">
    <citation type="journal article" date="2021" name="G3 (Bethesda)">
        <title>Aegilops tauschii genome assembly Aet v5.0 features greater sequence contiguity and improved annotation.</title>
        <authorList>
            <person name="Wang L."/>
            <person name="Zhu T."/>
            <person name="Rodriguez J.C."/>
            <person name="Deal K.R."/>
            <person name="Dubcovsky J."/>
            <person name="McGuire P.E."/>
            <person name="Lux T."/>
            <person name="Spannagl M."/>
            <person name="Mayer K.F.X."/>
            <person name="Baldrich P."/>
            <person name="Meyers B.C."/>
            <person name="Huo N."/>
            <person name="Gu Y.Q."/>
            <person name="Zhou H."/>
            <person name="Devos K.M."/>
            <person name="Bennetzen J.L."/>
            <person name="Unver T."/>
            <person name="Budak H."/>
            <person name="Gulick P.J."/>
            <person name="Galiba G."/>
            <person name="Kalapos B."/>
            <person name="Nelson D.R."/>
            <person name="Li P."/>
            <person name="You F.M."/>
            <person name="Luo M.C."/>
            <person name="Dvorak J."/>
        </authorList>
    </citation>
    <scope>NUCLEOTIDE SEQUENCE [LARGE SCALE GENOMIC DNA]</scope>
    <source>
        <strain evidence="2">cv. AL8/78</strain>
    </source>
</reference>
<dbReference type="Gramene" id="AET1Gv20565400.4">
    <property type="protein sequence ID" value="AET1Gv20565400.4"/>
    <property type="gene ID" value="AET1Gv20565400"/>
</dbReference>
<reference evidence="2" key="4">
    <citation type="submission" date="2019-03" db="UniProtKB">
        <authorList>
            <consortium name="EnsemblPlants"/>
        </authorList>
    </citation>
    <scope>IDENTIFICATION</scope>
</reference>
<reference evidence="2" key="3">
    <citation type="journal article" date="2017" name="Nature">
        <title>Genome sequence of the progenitor of the wheat D genome Aegilops tauschii.</title>
        <authorList>
            <person name="Luo M.C."/>
            <person name="Gu Y.Q."/>
            <person name="Puiu D."/>
            <person name="Wang H."/>
            <person name="Twardziok S.O."/>
            <person name="Deal K.R."/>
            <person name="Huo N."/>
            <person name="Zhu T."/>
            <person name="Wang L."/>
            <person name="Wang Y."/>
            <person name="McGuire P.E."/>
            <person name="Liu S."/>
            <person name="Long H."/>
            <person name="Ramasamy R.K."/>
            <person name="Rodriguez J.C."/>
            <person name="Van S.L."/>
            <person name="Yuan L."/>
            <person name="Wang Z."/>
            <person name="Xia Z."/>
            <person name="Xiao L."/>
            <person name="Anderson O.D."/>
            <person name="Ouyang S."/>
            <person name="Liang Y."/>
            <person name="Zimin A.V."/>
            <person name="Pertea G."/>
            <person name="Qi P."/>
            <person name="Bennetzen J.L."/>
            <person name="Dai X."/>
            <person name="Dawson M.W."/>
            <person name="Muller H.G."/>
            <person name="Kugler K."/>
            <person name="Rivarola-Duarte L."/>
            <person name="Spannagl M."/>
            <person name="Mayer K.F.X."/>
            <person name="Lu F.H."/>
            <person name="Bevan M.W."/>
            <person name="Leroy P."/>
            <person name="Li P."/>
            <person name="You F.M."/>
            <person name="Sun Q."/>
            <person name="Liu Z."/>
            <person name="Lyons E."/>
            <person name="Wicker T."/>
            <person name="Salzberg S.L."/>
            <person name="Devos K.M."/>
            <person name="Dvorak J."/>
        </authorList>
    </citation>
    <scope>NUCLEOTIDE SEQUENCE [LARGE SCALE GENOMIC DNA]</scope>
    <source>
        <strain evidence="2">cv. AL8/78</strain>
    </source>
</reference>